<dbReference type="InterPro" id="IPR005303">
    <property type="entry name" value="MOCOS_middle"/>
</dbReference>
<dbReference type="InterPro" id="IPR011037">
    <property type="entry name" value="Pyrv_Knase-like_insert_dom_sf"/>
</dbReference>
<dbReference type="Proteomes" id="UP001497382">
    <property type="component" value="Unassembled WGS sequence"/>
</dbReference>
<keyword evidence="1" id="KW-0472">Membrane</keyword>
<organism evidence="3 4">
    <name type="scientific">Larinioides sclopetarius</name>
    <dbReference type="NCBI Taxonomy" id="280406"/>
    <lineage>
        <taxon>Eukaryota</taxon>
        <taxon>Metazoa</taxon>
        <taxon>Ecdysozoa</taxon>
        <taxon>Arthropoda</taxon>
        <taxon>Chelicerata</taxon>
        <taxon>Arachnida</taxon>
        <taxon>Araneae</taxon>
        <taxon>Araneomorphae</taxon>
        <taxon>Entelegynae</taxon>
        <taxon>Araneoidea</taxon>
        <taxon>Araneidae</taxon>
        <taxon>Larinioides</taxon>
    </lineage>
</organism>
<dbReference type="SUPFAM" id="SSF50800">
    <property type="entry name" value="PK beta-barrel domain-like"/>
    <property type="match status" value="1"/>
</dbReference>
<dbReference type="Pfam" id="PF03476">
    <property type="entry name" value="MOSC_N"/>
    <property type="match status" value="1"/>
</dbReference>
<dbReference type="PANTHER" id="PTHR14237">
    <property type="entry name" value="MOLYBDOPTERIN COFACTOR SULFURASE MOSC"/>
    <property type="match status" value="1"/>
</dbReference>
<name>A0AAV2BKK1_9ARAC</name>
<evidence type="ECO:0000313" key="3">
    <source>
        <dbReference type="EMBL" id="CAL1296800.1"/>
    </source>
</evidence>
<feature type="domain" description="MOSC" evidence="2">
    <location>
        <begin position="147"/>
        <end position="326"/>
    </location>
</feature>
<feature type="transmembrane region" description="Helical" evidence="1">
    <location>
        <begin position="6"/>
        <end position="24"/>
    </location>
</feature>
<dbReference type="PROSITE" id="PS51340">
    <property type="entry name" value="MOSC"/>
    <property type="match status" value="1"/>
</dbReference>
<proteinExistence type="predicted"/>
<evidence type="ECO:0000313" key="4">
    <source>
        <dbReference type="Proteomes" id="UP001497382"/>
    </source>
</evidence>
<keyword evidence="4" id="KW-1185">Reference proteome</keyword>
<dbReference type="InterPro" id="IPR005302">
    <property type="entry name" value="MoCF_Sase_C"/>
</dbReference>
<reference evidence="3 4" key="1">
    <citation type="submission" date="2024-04" db="EMBL/GenBank/DDBJ databases">
        <authorList>
            <person name="Rising A."/>
            <person name="Reimegard J."/>
            <person name="Sonavane S."/>
            <person name="Akerstrom W."/>
            <person name="Nylinder S."/>
            <person name="Hedman E."/>
            <person name="Kallberg Y."/>
        </authorList>
    </citation>
    <scope>NUCLEOTIDE SEQUENCE [LARGE SCALE GENOMIC DNA]</scope>
</reference>
<accession>A0AAV2BKK1</accession>
<dbReference type="Pfam" id="PF03473">
    <property type="entry name" value="MOSC"/>
    <property type="match status" value="1"/>
</dbReference>
<dbReference type="GO" id="GO:0030170">
    <property type="term" value="F:pyridoxal phosphate binding"/>
    <property type="evidence" value="ECO:0007669"/>
    <property type="project" value="InterPro"/>
</dbReference>
<protein>
    <recommendedName>
        <fullName evidence="2">MOSC domain-containing protein</fullName>
    </recommendedName>
</protein>
<dbReference type="EMBL" id="CAXIEN010000404">
    <property type="protein sequence ID" value="CAL1296800.1"/>
    <property type="molecule type" value="Genomic_DNA"/>
</dbReference>
<dbReference type="SUPFAM" id="SSF141673">
    <property type="entry name" value="MOSC N-terminal domain-like"/>
    <property type="match status" value="1"/>
</dbReference>
<dbReference type="GO" id="GO:0030151">
    <property type="term" value="F:molybdenum ion binding"/>
    <property type="evidence" value="ECO:0007669"/>
    <property type="project" value="InterPro"/>
</dbReference>
<evidence type="ECO:0000259" key="2">
    <source>
        <dbReference type="PROSITE" id="PS51340"/>
    </source>
</evidence>
<sequence>MSQNLKTLWIAAAVTVSVLGVLLWKKNKRSFVKVGTISKLYFYPVKSIRGIEVNGGKCTKLGLQVNGLLDRSFMVIDDEGNAISQEKEPSLILLTVEMNGKTLTISTPSGKKLNVEIKDSISPNDKTIPCSIYTDSTKAVDCGDEAAKFFQSFLNRPDVRLVRHFPDLSKREYHPTGKGKPFERQLRKENPNLAFQSLTAFHVLSKPSIEDLNSKLEDQKVSEVNFRMNIIVDNCKAYAEDSWKYIKFKSGALLCNVTLIQRCLVTTNDPATGVMNKKEPLRTLREYRIPTEPEVLEKTGPLPCLGIGCVVWKTGDIAIGDGVFADVGSQPKMRKK</sequence>
<gene>
    <name evidence="3" type="ORF">LARSCL_LOCUS19935</name>
</gene>
<dbReference type="GO" id="GO:0003824">
    <property type="term" value="F:catalytic activity"/>
    <property type="evidence" value="ECO:0007669"/>
    <property type="project" value="InterPro"/>
</dbReference>
<dbReference type="PANTHER" id="PTHR14237:SF19">
    <property type="entry name" value="MITOCHONDRIAL AMIDOXIME REDUCING COMPONENT 1"/>
    <property type="match status" value="1"/>
</dbReference>
<dbReference type="AlphaFoldDB" id="A0AAV2BKK1"/>
<keyword evidence="1" id="KW-1133">Transmembrane helix</keyword>
<comment type="caution">
    <text evidence="3">The sequence shown here is derived from an EMBL/GenBank/DDBJ whole genome shotgun (WGS) entry which is preliminary data.</text>
</comment>
<keyword evidence="1" id="KW-0812">Transmembrane</keyword>
<evidence type="ECO:0000256" key="1">
    <source>
        <dbReference type="SAM" id="Phobius"/>
    </source>
</evidence>